<evidence type="ECO:0000256" key="10">
    <source>
        <dbReference type="ARBA" id="ARBA00023136"/>
    </source>
</evidence>
<feature type="active site" evidence="11">
    <location>
        <position position="81"/>
    </location>
</feature>
<dbReference type="GO" id="GO:0009003">
    <property type="term" value="F:signal peptidase activity"/>
    <property type="evidence" value="ECO:0007669"/>
    <property type="project" value="UniProtKB-EC"/>
</dbReference>
<dbReference type="EC" id="3.4.21.89" evidence="4 12"/>
<evidence type="ECO:0000256" key="13">
    <source>
        <dbReference type="RuleBase" id="RU362042"/>
    </source>
</evidence>
<feature type="domain" description="Peptidase S26" evidence="14">
    <location>
        <begin position="10"/>
        <end position="175"/>
    </location>
</feature>
<keyword evidence="10 12" id="KW-0472">Membrane</keyword>
<sequence>MSNHKKNELFSWIKTLVITLIIVIVARTFLFSNYVVEGKSMMPTLQDGNRLIVGKVDYDLHKPHRFDIIVFHATETSDYVKRVIGLPGDRLEYKDDTLYINGKPLPEPYLKPYKEQLGGTGPLTPDFTLKEKTGVSVVPKGKIFVLGDNRQYSEDSRIFGFVDMKNIVGKVDVRIFPFSKAHMFMFDKYNSASKS</sequence>
<evidence type="ECO:0000256" key="6">
    <source>
        <dbReference type="ARBA" id="ARBA00022670"/>
    </source>
</evidence>
<comment type="catalytic activity">
    <reaction evidence="1 12">
        <text>Cleavage of hydrophobic, N-terminal signal or leader sequences from secreted and periplasmic proteins.</text>
        <dbReference type="EC" id="3.4.21.89"/>
    </reaction>
</comment>
<evidence type="ECO:0000256" key="2">
    <source>
        <dbReference type="ARBA" id="ARBA00004401"/>
    </source>
</evidence>
<accession>A0A3L7K0Z1</accession>
<dbReference type="InterPro" id="IPR019756">
    <property type="entry name" value="Pept_S26A_signal_pept_1_Ser-AS"/>
</dbReference>
<evidence type="ECO:0000256" key="9">
    <source>
        <dbReference type="ARBA" id="ARBA00022989"/>
    </source>
</evidence>
<dbReference type="InterPro" id="IPR019533">
    <property type="entry name" value="Peptidase_S26"/>
</dbReference>
<evidence type="ECO:0000256" key="4">
    <source>
        <dbReference type="ARBA" id="ARBA00013208"/>
    </source>
</evidence>
<keyword evidence="6 12" id="KW-0645">Protease</keyword>
<evidence type="ECO:0000256" key="7">
    <source>
        <dbReference type="ARBA" id="ARBA00022692"/>
    </source>
</evidence>
<dbReference type="PANTHER" id="PTHR43390:SF1">
    <property type="entry name" value="CHLOROPLAST PROCESSING PEPTIDASE"/>
    <property type="match status" value="1"/>
</dbReference>
<evidence type="ECO:0000256" key="5">
    <source>
        <dbReference type="ARBA" id="ARBA00022475"/>
    </source>
</evidence>
<evidence type="ECO:0000256" key="12">
    <source>
        <dbReference type="RuleBase" id="RU003993"/>
    </source>
</evidence>
<dbReference type="PRINTS" id="PR00727">
    <property type="entry name" value="LEADERPTASE"/>
</dbReference>
<feature type="active site" evidence="11">
    <location>
        <position position="40"/>
    </location>
</feature>
<dbReference type="SUPFAM" id="SSF51306">
    <property type="entry name" value="LexA/Signal peptidase"/>
    <property type="match status" value="1"/>
</dbReference>
<organism evidence="15 16">
    <name type="scientific">Falsibacillus albus</name>
    <dbReference type="NCBI Taxonomy" id="2478915"/>
    <lineage>
        <taxon>Bacteria</taxon>
        <taxon>Bacillati</taxon>
        <taxon>Bacillota</taxon>
        <taxon>Bacilli</taxon>
        <taxon>Bacillales</taxon>
        <taxon>Bacillaceae</taxon>
        <taxon>Falsibacillus</taxon>
    </lineage>
</organism>
<dbReference type="PROSITE" id="PS00760">
    <property type="entry name" value="SPASE_I_2"/>
    <property type="match status" value="1"/>
</dbReference>
<dbReference type="NCBIfam" id="TIGR02227">
    <property type="entry name" value="sigpep_I_bact"/>
    <property type="match status" value="1"/>
</dbReference>
<dbReference type="PANTHER" id="PTHR43390">
    <property type="entry name" value="SIGNAL PEPTIDASE I"/>
    <property type="match status" value="1"/>
</dbReference>
<keyword evidence="7 12" id="KW-0812">Transmembrane</keyword>
<evidence type="ECO:0000313" key="16">
    <source>
        <dbReference type="Proteomes" id="UP000276770"/>
    </source>
</evidence>
<feature type="transmembrane region" description="Helical" evidence="12">
    <location>
        <begin position="12"/>
        <end position="36"/>
    </location>
</feature>
<gene>
    <name evidence="15" type="primary">lepB</name>
    <name evidence="15" type="ORF">D9X91_08190</name>
</gene>
<proteinExistence type="inferred from homology"/>
<evidence type="ECO:0000256" key="8">
    <source>
        <dbReference type="ARBA" id="ARBA00022801"/>
    </source>
</evidence>
<dbReference type="GO" id="GO:0005886">
    <property type="term" value="C:plasma membrane"/>
    <property type="evidence" value="ECO:0007669"/>
    <property type="project" value="UniProtKB-SubCell"/>
</dbReference>
<dbReference type="Proteomes" id="UP000276770">
    <property type="component" value="Unassembled WGS sequence"/>
</dbReference>
<evidence type="ECO:0000313" key="15">
    <source>
        <dbReference type="EMBL" id="RLQ96255.1"/>
    </source>
</evidence>
<dbReference type="GO" id="GO:0006465">
    <property type="term" value="P:signal peptide processing"/>
    <property type="evidence" value="ECO:0007669"/>
    <property type="project" value="InterPro"/>
</dbReference>
<evidence type="ECO:0000256" key="1">
    <source>
        <dbReference type="ARBA" id="ARBA00000677"/>
    </source>
</evidence>
<keyword evidence="5" id="KW-1003">Cell membrane</keyword>
<dbReference type="PROSITE" id="PS00761">
    <property type="entry name" value="SPASE_I_3"/>
    <property type="match status" value="1"/>
</dbReference>
<keyword evidence="8 12" id="KW-0378">Hydrolase</keyword>
<evidence type="ECO:0000256" key="11">
    <source>
        <dbReference type="PIRSR" id="PIRSR600223-1"/>
    </source>
</evidence>
<dbReference type="Gene3D" id="2.10.109.10">
    <property type="entry name" value="Umud Fragment, subunit A"/>
    <property type="match status" value="1"/>
</dbReference>
<dbReference type="Pfam" id="PF10502">
    <property type="entry name" value="Peptidase_S26"/>
    <property type="match status" value="1"/>
</dbReference>
<protein>
    <recommendedName>
        <fullName evidence="4 12">Signal peptidase I</fullName>
        <ecNumber evidence="4 12">3.4.21.89</ecNumber>
    </recommendedName>
</protein>
<evidence type="ECO:0000256" key="3">
    <source>
        <dbReference type="ARBA" id="ARBA00009370"/>
    </source>
</evidence>
<dbReference type="InterPro" id="IPR019758">
    <property type="entry name" value="Pept_S26A_signal_pept_1_CS"/>
</dbReference>
<comment type="caution">
    <text evidence="15">The sequence shown here is derived from an EMBL/GenBank/DDBJ whole genome shotgun (WGS) entry which is preliminary data.</text>
</comment>
<comment type="subcellular location">
    <subcellularLocation>
        <location evidence="2">Cell membrane</location>
        <topology evidence="2">Single-pass type II membrane protein</topology>
    </subcellularLocation>
    <subcellularLocation>
        <location evidence="13">Membrane</location>
        <topology evidence="13">Single-pass type II membrane protein</topology>
    </subcellularLocation>
</comment>
<reference evidence="15 16" key="1">
    <citation type="submission" date="2018-10" db="EMBL/GenBank/DDBJ databases">
        <title>Falsibacillus sp. genome draft.</title>
        <authorList>
            <person name="Shi S."/>
        </authorList>
    </citation>
    <scope>NUCLEOTIDE SEQUENCE [LARGE SCALE GENOMIC DNA]</scope>
    <source>
        <strain evidence="15 16">GY 10110</strain>
    </source>
</reference>
<dbReference type="InterPro" id="IPR036286">
    <property type="entry name" value="LexA/Signal_pep-like_sf"/>
</dbReference>
<keyword evidence="16" id="KW-1185">Reference proteome</keyword>
<comment type="similarity">
    <text evidence="3 13">Belongs to the peptidase S26 family.</text>
</comment>
<dbReference type="RefSeq" id="WP_121680108.1">
    <property type="nucleotide sequence ID" value="NZ_RCVZ01000004.1"/>
</dbReference>
<dbReference type="InterPro" id="IPR019757">
    <property type="entry name" value="Pept_S26A_signal_pept_1_Lys-AS"/>
</dbReference>
<dbReference type="GO" id="GO:0004252">
    <property type="term" value="F:serine-type endopeptidase activity"/>
    <property type="evidence" value="ECO:0007669"/>
    <property type="project" value="InterPro"/>
</dbReference>
<dbReference type="EMBL" id="RCVZ01000004">
    <property type="protein sequence ID" value="RLQ96255.1"/>
    <property type="molecule type" value="Genomic_DNA"/>
</dbReference>
<dbReference type="PROSITE" id="PS00501">
    <property type="entry name" value="SPASE_I_1"/>
    <property type="match status" value="1"/>
</dbReference>
<dbReference type="CDD" id="cd06530">
    <property type="entry name" value="S26_SPase_I"/>
    <property type="match status" value="1"/>
</dbReference>
<dbReference type="InterPro" id="IPR000223">
    <property type="entry name" value="Pept_S26A_signal_pept_1"/>
</dbReference>
<keyword evidence="9 12" id="KW-1133">Transmembrane helix</keyword>
<name>A0A3L7K0Z1_9BACI</name>
<evidence type="ECO:0000259" key="14">
    <source>
        <dbReference type="Pfam" id="PF10502"/>
    </source>
</evidence>
<dbReference type="AlphaFoldDB" id="A0A3L7K0Z1"/>
<dbReference type="FunFam" id="2.10.109.10:FF:000008">
    <property type="entry name" value="Signal peptidase I"/>
    <property type="match status" value="1"/>
</dbReference>